<dbReference type="SMART" id="SM00482">
    <property type="entry name" value="POLAc"/>
    <property type="match status" value="1"/>
</dbReference>
<comment type="function">
    <text evidence="12">In addition to polymerase activity, this DNA polymerase exhibits 5'-3' exonuclease activity.</text>
</comment>
<dbReference type="Proteomes" id="UP000094378">
    <property type="component" value="Chromosome"/>
</dbReference>
<evidence type="ECO:0000256" key="12">
    <source>
        <dbReference type="RuleBase" id="RU004460"/>
    </source>
</evidence>
<keyword evidence="5 12" id="KW-0227">DNA damage</keyword>
<dbReference type="PANTHER" id="PTHR10133">
    <property type="entry name" value="DNA POLYMERASE I"/>
    <property type="match status" value="1"/>
</dbReference>
<name>A0A1B3SLE1_9MOLU</name>
<accession>A0A1B3SLE1</accession>
<evidence type="ECO:0000313" key="15">
    <source>
        <dbReference type="EMBL" id="AOG60744.1"/>
    </source>
</evidence>
<proteinExistence type="inferred from homology"/>
<evidence type="ECO:0000256" key="5">
    <source>
        <dbReference type="ARBA" id="ARBA00022763"/>
    </source>
</evidence>
<dbReference type="InterPro" id="IPR036279">
    <property type="entry name" value="5-3_exonuclease_C_sf"/>
</dbReference>
<dbReference type="STRING" id="216938.SHELI_v1c07950"/>
<dbReference type="InterPro" id="IPR020046">
    <property type="entry name" value="5-3_exonucl_a-hlix_arch_N"/>
</dbReference>
<evidence type="ECO:0000259" key="14">
    <source>
        <dbReference type="SMART" id="SM00482"/>
    </source>
</evidence>
<reference evidence="15 16" key="1">
    <citation type="submission" date="2016-08" db="EMBL/GenBank/DDBJ databases">
        <title>Complete genome sequence of Spiroplasma helicoides TABS-2 (DSM 22551).</title>
        <authorList>
            <person name="Shen W.-Y."/>
            <person name="Lo W.-S."/>
            <person name="Lai Y.-C."/>
            <person name="Kuo C.-H."/>
        </authorList>
    </citation>
    <scope>NUCLEOTIDE SEQUENCE [LARGE SCALE GENOMIC DNA]</scope>
    <source>
        <strain evidence="15 16">TABS-2</strain>
    </source>
</reference>
<dbReference type="InterPro" id="IPR001098">
    <property type="entry name" value="DNA-dir_DNA_pol_A_palm_dom"/>
</dbReference>
<dbReference type="InterPro" id="IPR020045">
    <property type="entry name" value="DNA_polI_H3TH"/>
</dbReference>
<dbReference type="GO" id="GO:0006302">
    <property type="term" value="P:double-strand break repair"/>
    <property type="evidence" value="ECO:0007669"/>
    <property type="project" value="TreeGrafter"/>
</dbReference>
<dbReference type="EMBL" id="CP017015">
    <property type="protein sequence ID" value="AOG60744.1"/>
    <property type="molecule type" value="Genomic_DNA"/>
</dbReference>
<comment type="catalytic activity">
    <reaction evidence="9 12">
        <text>DNA(n) + a 2'-deoxyribonucleoside 5'-triphosphate = DNA(n+1) + diphosphate</text>
        <dbReference type="Rhea" id="RHEA:22508"/>
        <dbReference type="Rhea" id="RHEA-COMP:17339"/>
        <dbReference type="Rhea" id="RHEA-COMP:17340"/>
        <dbReference type="ChEBI" id="CHEBI:33019"/>
        <dbReference type="ChEBI" id="CHEBI:61560"/>
        <dbReference type="ChEBI" id="CHEBI:173112"/>
        <dbReference type="EC" id="2.7.7.7"/>
    </reaction>
</comment>
<evidence type="ECO:0000256" key="7">
    <source>
        <dbReference type="ARBA" id="ARBA00023125"/>
    </source>
</evidence>
<dbReference type="OrthoDB" id="9806424at2"/>
<dbReference type="InterPro" id="IPR054690">
    <property type="entry name" value="DNA_polI_exonuclease"/>
</dbReference>
<dbReference type="InterPro" id="IPR036397">
    <property type="entry name" value="RNaseH_sf"/>
</dbReference>
<dbReference type="CDD" id="cd09898">
    <property type="entry name" value="H3TH_53EXO"/>
    <property type="match status" value="1"/>
</dbReference>
<evidence type="ECO:0000256" key="11">
    <source>
        <dbReference type="NCBIfam" id="TIGR00593"/>
    </source>
</evidence>
<keyword evidence="2 12" id="KW-0808">Transferase</keyword>
<dbReference type="SUPFAM" id="SSF88723">
    <property type="entry name" value="PIN domain-like"/>
    <property type="match status" value="1"/>
</dbReference>
<feature type="domain" description="5'-3' exonuclease" evidence="13">
    <location>
        <begin position="3"/>
        <end position="266"/>
    </location>
</feature>
<feature type="domain" description="DNA-directed DNA polymerase family A palm" evidence="14">
    <location>
        <begin position="643"/>
        <end position="850"/>
    </location>
</feature>
<dbReference type="Pfam" id="PF02739">
    <property type="entry name" value="5_3_exonuc_N"/>
    <property type="match status" value="1"/>
</dbReference>
<dbReference type="GO" id="GO:0003887">
    <property type="term" value="F:DNA-directed DNA polymerase activity"/>
    <property type="evidence" value="ECO:0007669"/>
    <property type="project" value="UniProtKB-UniRule"/>
</dbReference>
<dbReference type="PANTHER" id="PTHR10133:SF27">
    <property type="entry name" value="DNA POLYMERASE NU"/>
    <property type="match status" value="1"/>
</dbReference>
<keyword evidence="8 12" id="KW-0234">DNA repair</keyword>
<dbReference type="FunFam" id="1.10.150.20:FF:000002">
    <property type="entry name" value="DNA polymerase I"/>
    <property type="match status" value="1"/>
</dbReference>
<dbReference type="Gene3D" id="1.20.1060.10">
    <property type="entry name" value="Taq DNA Polymerase, Chain T, domain 4"/>
    <property type="match status" value="1"/>
</dbReference>
<dbReference type="SUPFAM" id="SSF47807">
    <property type="entry name" value="5' to 3' exonuclease, C-terminal subdomain"/>
    <property type="match status" value="1"/>
</dbReference>
<dbReference type="InterPro" id="IPR043502">
    <property type="entry name" value="DNA/RNA_pol_sf"/>
</dbReference>
<comment type="similarity">
    <text evidence="1 12">Belongs to the DNA polymerase type-A family.</text>
</comment>
<dbReference type="Gene3D" id="3.30.70.370">
    <property type="match status" value="1"/>
</dbReference>
<evidence type="ECO:0000256" key="3">
    <source>
        <dbReference type="ARBA" id="ARBA00022695"/>
    </source>
</evidence>
<dbReference type="CDD" id="cd09859">
    <property type="entry name" value="PIN_53EXO"/>
    <property type="match status" value="1"/>
</dbReference>
<evidence type="ECO:0000256" key="2">
    <source>
        <dbReference type="ARBA" id="ARBA00022679"/>
    </source>
</evidence>
<dbReference type="Gene3D" id="1.10.150.20">
    <property type="entry name" value="5' to 3' exonuclease, C-terminal subdomain"/>
    <property type="match status" value="2"/>
</dbReference>
<dbReference type="InterPro" id="IPR012337">
    <property type="entry name" value="RNaseH-like_sf"/>
</dbReference>
<dbReference type="Gene3D" id="3.40.50.1010">
    <property type="entry name" value="5'-nuclease"/>
    <property type="match status" value="1"/>
</dbReference>
<evidence type="ECO:0000256" key="6">
    <source>
        <dbReference type="ARBA" id="ARBA00022932"/>
    </source>
</evidence>
<keyword evidence="6 12" id="KW-0239">DNA-directed DNA polymerase</keyword>
<dbReference type="InterPro" id="IPR002421">
    <property type="entry name" value="5-3_exonuclease"/>
</dbReference>
<keyword evidence="12" id="KW-0540">Nuclease</keyword>
<dbReference type="FunFam" id="1.10.150.20:FF:000003">
    <property type="entry name" value="DNA polymerase I"/>
    <property type="match status" value="1"/>
</dbReference>
<keyword evidence="7 12" id="KW-0238">DNA-binding</keyword>
<evidence type="ECO:0000256" key="8">
    <source>
        <dbReference type="ARBA" id="ARBA00023204"/>
    </source>
</evidence>
<keyword evidence="4 12" id="KW-0235">DNA replication</keyword>
<evidence type="ECO:0000256" key="4">
    <source>
        <dbReference type="ARBA" id="ARBA00022705"/>
    </source>
</evidence>
<dbReference type="CDD" id="cd06140">
    <property type="entry name" value="DNA_polA_I_Bacillus_like_exo"/>
    <property type="match status" value="1"/>
</dbReference>
<keyword evidence="12" id="KW-0378">Hydrolase</keyword>
<dbReference type="PRINTS" id="PR00868">
    <property type="entry name" value="DNAPOLI"/>
</dbReference>
<dbReference type="SMART" id="SM00475">
    <property type="entry name" value="53EXOc"/>
    <property type="match status" value="1"/>
</dbReference>
<evidence type="ECO:0000256" key="10">
    <source>
        <dbReference type="ARBA" id="ARBA00049957"/>
    </source>
</evidence>
<dbReference type="InterPro" id="IPR008918">
    <property type="entry name" value="HhH2"/>
</dbReference>
<dbReference type="SUPFAM" id="SSF56672">
    <property type="entry name" value="DNA/RNA polymerases"/>
    <property type="match status" value="1"/>
</dbReference>
<dbReference type="KEGG" id="shj:SHELI_v1c07950"/>
<dbReference type="GO" id="GO:0008409">
    <property type="term" value="F:5'-3' exonuclease activity"/>
    <property type="evidence" value="ECO:0007669"/>
    <property type="project" value="UniProtKB-UniRule"/>
</dbReference>
<keyword evidence="16" id="KW-1185">Reference proteome</keyword>
<evidence type="ECO:0000256" key="9">
    <source>
        <dbReference type="ARBA" id="ARBA00049244"/>
    </source>
</evidence>
<evidence type="ECO:0000259" key="13">
    <source>
        <dbReference type="SMART" id="SM00475"/>
    </source>
</evidence>
<protein>
    <recommendedName>
        <fullName evidence="11 12">DNA polymerase I</fullName>
        <ecNumber evidence="11 12">2.7.7.7</ecNumber>
    </recommendedName>
</protein>
<dbReference type="EC" id="2.7.7.7" evidence="11 12"/>
<comment type="function">
    <text evidence="10">5'-3' exonuclease acting preferentially on double-stranded DNA.</text>
</comment>
<dbReference type="NCBIfam" id="TIGR00593">
    <property type="entry name" value="pola"/>
    <property type="match status" value="1"/>
</dbReference>
<dbReference type="AlphaFoldDB" id="A0A1B3SLE1"/>
<dbReference type="SMART" id="SM00279">
    <property type="entry name" value="HhH2"/>
    <property type="match status" value="1"/>
</dbReference>
<dbReference type="Gene3D" id="3.30.420.10">
    <property type="entry name" value="Ribonuclease H-like superfamily/Ribonuclease H"/>
    <property type="match status" value="1"/>
</dbReference>
<gene>
    <name evidence="12 15" type="primary">polA</name>
    <name evidence="15" type="ORF">SHELI_v1c07950</name>
</gene>
<organism evidence="15 16">
    <name type="scientific">Spiroplasma helicoides</name>
    <dbReference type="NCBI Taxonomy" id="216938"/>
    <lineage>
        <taxon>Bacteria</taxon>
        <taxon>Bacillati</taxon>
        <taxon>Mycoplasmatota</taxon>
        <taxon>Mollicutes</taxon>
        <taxon>Entomoplasmatales</taxon>
        <taxon>Spiroplasmataceae</taxon>
        <taxon>Spiroplasma</taxon>
    </lineage>
</organism>
<dbReference type="PATRIC" id="fig|216938.3.peg.808"/>
<dbReference type="InterPro" id="IPR029060">
    <property type="entry name" value="PIN-like_dom_sf"/>
</dbReference>
<dbReference type="NCBIfam" id="NF004397">
    <property type="entry name" value="PRK05755.1"/>
    <property type="match status" value="1"/>
</dbReference>
<evidence type="ECO:0000313" key="16">
    <source>
        <dbReference type="Proteomes" id="UP000094378"/>
    </source>
</evidence>
<evidence type="ECO:0000256" key="1">
    <source>
        <dbReference type="ARBA" id="ARBA00007705"/>
    </source>
</evidence>
<dbReference type="InterPro" id="IPR018320">
    <property type="entry name" value="DNA_polymerase_1"/>
</dbReference>
<dbReference type="Pfam" id="PF00476">
    <property type="entry name" value="DNA_pol_A"/>
    <property type="match status" value="1"/>
</dbReference>
<dbReference type="GO" id="GO:0006261">
    <property type="term" value="P:DNA-templated DNA replication"/>
    <property type="evidence" value="ECO:0007669"/>
    <property type="project" value="UniProtKB-UniRule"/>
</dbReference>
<keyword evidence="12" id="KW-0269">Exonuclease</keyword>
<sequence length="897" mass="103923">MKKNILLVDGNALIFRAFYSSYGRATLTTKEGIPTNAAYSFINMLLNIVQKNDYYDIKVAFDKGKKTFRHDKLESYKAGRKKTPPELVSQFPIVREFLTEAKIDWYELDDYEADDIIGSIAHILNNDSEYYVEILTSDQDMYQLISNNVVVISPQTGTSDLVVYDKHRLYEKWGISPEQVIDYKGLRGDSSDNIKGVAGIGEKTAKELLQEYKTLDEIYKNIDSIKGAKQQKLIDGKEDAFLSREIATIYKDIKNLDFTFKKVEIDFSNLKSFFAKYEMSSLIKRFGVTNEQEPQKIVNFIKTNSWKNEYNAKKNFIYLETLNDNYHNPDIIGLGIVNDTGNYFYTFDSNEQRDIFNWQEKSIDDTLQKFLNEKSFYTYDIKKIIYVLETLGYQINYNNFKYDFMIATYVLNSNVKSNFESQINSIDSTIEIKTFEEVFGKGVKKTKSLEDNVIADYLISRASLIKNTFEAIINKLKDNNQFELYKKIELPFCFVLLDMEKEGVLIDKKELEIQTEYILGLLNDIEQKAQNLLKQNDIEPINFASPKQLKELLYQKLKLPDRAKGSTDKEALDNLVGEHEIIDYILAIRKYSKLYSTYLKGFEKFIYADNKVHTIYNQTLTNTGRLSSTDPNLQNISVRDDEQRNVRKIFICNDGYSYISFDYSQIELRVLADLADEKELISAYKNNLDIHEIAARNIFGVKNEDGVTSDQRRIAKVFNFGILYGLTKFGLSKDLKITQKEAEQYIITYNKTFPEIENYKKEILKVGEELGYVETAANRRRYIYELQSSNYMVREFGKRAAINAPIQGTAADILKIAMNNIYKELVSLKLETKIVAQIHDEVILLVKDSEITQIETVVEKIMKNAYVDLLAIVNKNREPKVPLEVNKAIGKTWYDLK</sequence>
<dbReference type="Pfam" id="PF22619">
    <property type="entry name" value="DNA_polI_exo1"/>
    <property type="match status" value="1"/>
</dbReference>
<dbReference type="GO" id="GO:0003677">
    <property type="term" value="F:DNA binding"/>
    <property type="evidence" value="ECO:0007669"/>
    <property type="project" value="UniProtKB-UniRule"/>
</dbReference>
<keyword evidence="3 12" id="KW-0548">Nucleotidyltransferase</keyword>
<dbReference type="RefSeq" id="WP_069116915.1">
    <property type="nucleotide sequence ID" value="NZ_CP017015.1"/>
</dbReference>
<dbReference type="Pfam" id="PF01367">
    <property type="entry name" value="5_3_exonuc"/>
    <property type="match status" value="1"/>
</dbReference>
<dbReference type="InterPro" id="IPR002298">
    <property type="entry name" value="DNA_polymerase_A"/>
</dbReference>
<dbReference type="SUPFAM" id="SSF53098">
    <property type="entry name" value="Ribonuclease H-like"/>
    <property type="match status" value="1"/>
</dbReference>